<dbReference type="SUPFAM" id="SSF55961">
    <property type="entry name" value="Bet v1-like"/>
    <property type="match status" value="1"/>
</dbReference>
<dbReference type="InParanoid" id="A0A0V0QG31"/>
<protein>
    <recommendedName>
        <fullName evidence="1">START domain-containing protein</fullName>
    </recommendedName>
</protein>
<comment type="caution">
    <text evidence="2">The sequence shown here is derived from an EMBL/GenBank/DDBJ whole genome shotgun (WGS) entry which is preliminary data.</text>
</comment>
<organism evidence="2 3">
    <name type="scientific">Pseudocohnilembus persalinus</name>
    <name type="common">Ciliate</name>
    <dbReference type="NCBI Taxonomy" id="266149"/>
    <lineage>
        <taxon>Eukaryota</taxon>
        <taxon>Sar</taxon>
        <taxon>Alveolata</taxon>
        <taxon>Ciliophora</taxon>
        <taxon>Intramacronucleata</taxon>
        <taxon>Oligohymenophorea</taxon>
        <taxon>Scuticociliatia</taxon>
        <taxon>Philasterida</taxon>
        <taxon>Pseudocohnilembidae</taxon>
        <taxon>Pseudocohnilembus</taxon>
    </lineage>
</organism>
<sequence length="236" mass="27530">MKKEVLQNNDKLNIFKQKQIQPERTVLKEVSEKIQQKYEQQLHESFQSLKNDQNLDSSWQVCEEKDTFKYYIKEAENGLIYLRVQEQISVPAQKIIDFLEQLQNRSQYDDMYQSGQILGKINKQIELQVNETKKVLMVAGRDFILLSQKIKEDDILYLVYSGTDDFDEQYPPHDGVVRGLISYGGWIIKQISEQQTSVIFIAGSDPRGNLTQQVKKLAIQRQAKGIKKLKQILESQ</sequence>
<feature type="domain" description="START" evidence="1">
    <location>
        <begin position="56"/>
        <end position="236"/>
    </location>
</feature>
<dbReference type="Gene3D" id="3.30.530.20">
    <property type="match status" value="1"/>
</dbReference>
<dbReference type="PANTHER" id="PTHR19308:SF56">
    <property type="entry name" value="START DOMAIN-CONTAINING PROTEIN"/>
    <property type="match status" value="1"/>
</dbReference>
<accession>A0A0V0QG31</accession>
<evidence type="ECO:0000313" key="2">
    <source>
        <dbReference type="EMBL" id="KRX01167.1"/>
    </source>
</evidence>
<dbReference type="AlphaFoldDB" id="A0A0V0QG31"/>
<gene>
    <name evidence="2" type="ORF">PPERSA_08268</name>
</gene>
<evidence type="ECO:0000259" key="1">
    <source>
        <dbReference type="PROSITE" id="PS50848"/>
    </source>
</evidence>
<proteinExistence type="predicted"/>
<dbReference type="InterPro" id="IPR002913">
    <property type="entry name" value="START_lipid-bd_dom"/>
</dbReference>
<dbReference type="InterPro" id="IPR023393">
    <property type="entry name" value="START-like_dom_sf"/>
</dbReference>
<dbReference type="OrthoDB" id="5403181at2759"/>
<evidence type="ECO:0000313" key="3">
    <source>
        <dbReference type="Proteomes" id="UP000054937"/>
    </source>
</evidence>
<dbReference type="OMA" id="EAYMQIG"/>
<keyword evidence="3" id="KW-1185">Reference proteome</keyword>
<reference evidence="2 3" key="1">
    <citation type="journal article" date="2015" name="Sci. Rep.">
        <title>Genome of the facultative scuticociliatosis pathogen Pseudocohnilembus persalinus provides insight into its virulence through horizontal gene transfer.</title>
        <authorList>
            <person name="Xiong J."/>
            <person name="Wang G."/>
            <person name="Cheng J."/>
            <person name="Tian M."/>
            <person name="Pan X."/>
            <person name="Warren A."/>
            <person name="Jiang C."/>
            <person name="Yuan D."/>
            <person name="Miao W."/>
        </authorList>
    </citation>
    <scope>NUCLEOTIDE SEQUENCE [LARGE SCALE GENOMIC DNA]</scope>
    <source>
        <strain evidence="2">36N120E</strain>
    </source>
</reference>
<dbReference type="Proteomes" id="UP000054937">
    <property type="component" value="Unassembled WGS sequence"/>
</dbReference>
<dbReference type="Pfam" id="PF01852">
    <property type="entry name" value="START"/>
    <property type="match status" value="1"/>
</dbReference>
<name>A0A0V0QG31_PSEPJ</name>
<dbReference type="EMBL" id="LDAU01000176">
    <property type="protein sequence ID" value="KRX01167.1"/>
    <property type="molecule type" value="Genomic_DNA"/>
</dbReference>
<dbReference type="CDD" id="cd00177">
    <property type="entry name" value="START"/>
    <property type="match status" value="1"/>
</dbReference>
<dbReference type="GO" id="GO:0005737">
    <property type="term" value="C:cytoplasm"/>
    <property type="evidence" value="ECO:0007669"/>
    <property type="project" value="UniProtKB-ARBA"/>
</dbReference>
<dbReference type="InterPro" id="IPR051213">
    <property type="entry name" value="START_lipid_transfer"/>
</dbReference>
<dbReference type="GO" id="GO:0008289">
    <property type="term" value="F:lipid binding"/>
    <property type="evidence" value="ECO:0007669"/>
    <property type="project" value="InterPro"/>
</dbReference>
<dbReference type="PROSITE" id="PS50848">
    <property type="entry name" value="START"/>
    <property type="match status" value="1"/>
</dbReference>
<dbReference type="PANTHER" id="PTHR19308">
    <property type="entry name" value="PHOSPHATIDYLCHOLINE TRANSFER PROTEIN"/>
    <property type="match status" value="1"/>
</dbReference>